<keyword evidence="4" id="KW-1185">Reference proteome</keyword>
<proteinExistence type="predicted"/>
<accession>A0ABW5DC78</accession>
<gene>
    <name evidence="3" type="ORF">ACFSSA_12550</name>
</gene>
<keyword evidence="1" id="KW-0732">Signal</keyword>
<dbReference type="Pfam" id="PF06439">
    <property type="entry name" value="3keto-disac_hyd"/>
    <property type="match status" value="1"/>
</dbReference>
<dbReference type="Gene3D" id="2.60.120.560">
    <property type="entry name" value="Exo-inulinase, domain 1"/>
    <property type="match status" value="1"/>
</dbReference>
<evidence type="ECO:0000313" key="4">
    <source>
        <dbReference type="Proteomes" id="UP001597375"/>
    </source>
</evidence>
<feature type="chain" id="PRO_5045104487" evidence="1">
    <location>
        <begin position="26"/>
        <end position="269"/>
    </location>
</feature>
<protein>
    <submittedName>
        <fullName evidence="3">DUF1080 domain-containing protein</fullName>
    </submittedName>
</protein>
<feature type="signal peptide" evidence="1">
    <location>
        <begin position="1"/>
        <end position="25"/>
    </location>
</feature>
<feature type="domain" description="3-keto-alpha-glucoside-1,2-lyase/3-keto-2-hydroxy-glucal hydratase" evidence="2">
    <location>
        <begin position="31"/>
        <end position="265"/>
    </location>
</feature>
<dbReference type="EMBL" id="JBHUIT010000031">
    <property type="protein sequence ID" value="MFD2257504.1"/>
    <property type="molecule type" value="Genomic_DNA"/>
</dbReference>
<evidence type="ECO:0000256" key="1">
    <source>
        <dbReference type="SAM" id="SignalP"/>
    </source>
</evidence>
<dbReference type="Proteomes" id="UP001597375">
    <property type="component" value="Unassembled WGS sequence"/>
</dbReference>
<evidence type="ECO:0000313" key="3">
    <source>
        <dbReference type="EMBL" id="MFD2257504.1"/>
    </source>
</evidence>
<name>A0ABW5DC78_9BACT</name>
<dbReference type="RefSeq" id="WP_386820807.1">
    <property type="nucleotide sequence ID" value="NZ_JBHUIT010000031.1"/>
</dbReference>
<evidence type="ECO:0000259" key="2">
    <source>
        <dbReference type="Pfam" id="PF06439"/>
    </source>
</evidence>
<organism evidence="3 4">
    <name type="scientific">Luteolibacter algae</name>
    <dbReference type="NCBI Taxonomy" id="454151"/>
    <lineage>
        <taxon>Bacteria</taxon>
        <taxon>Pseudomonadati</taxon>
        <taxon>Verrucomicrobiota</taxon>
        <taxon>Verrucomicrobiia</taxon>
        <taxon>Verrucomicrobiales</taxon>
        <taxon>Verrucomicrobiaceae</taxon>
        <taxon>Luteolibacter</taxon>
    </lineage>
</organism>
<sequence length="269" mass="30089">MNLTKKSIIGAVAFCSFTINSSIFAVEESGEWTNLFNGKDLQGWHANTGGQGDETSQKANEIFTVRDGVIHIYQNADAGSKQSNANLYHESTWGKFHLQVEYRWLEKKFQPRTEDNRDAGILFHIHTHPAGVWPPSVEMQLGDGKPGDKYVTGDLFVLGTTRADSPSDGGKYAEGGEMLTRGQDAKGRRTAVTSHVEKPVGEWNMAEVIVHGSEKAEFILNGKVLNTVYNMKFRDSNGEWKALEKGHISVQAEWAELEYRTIRIKELKE</sequence>
<dbReference type="InterPro" id="IPR010496">
    <property type="entry name" value="AL/BT2_dom"/>
</dbReference>
<comment type="caution">
    <text evidence="3">The sequence shown here is derived from an EMBL/GenBank/DDBJ whole genome shotgun (WGS) entry which is preliminary data.</text>
</comment>
<reference evidence="4" key="1">
    <citation type="journal article" date="2019" name="Int. J. Syst. Evol. Microbiol.">
        <title>The Global Catalogue of Microorganisms (GCM) 10K type strain sequencing project: providing services to taxonomists for standard genome sequencing and annotation.</title>
        <authorList>
            <consortium name="The Broad Institute Genomics Platform"/>
            <consortium name="The Broad Institute Genome Sequencing Center for Infectious Disease"/>
            <person name="Wu L."/>
            <person name="Ma J."/>
        </authorList>
    </citation>
    <scope>NUCLEOTIDE SEQUENCE [LARGE SCALE GENOMIC DNA]</scope>
    <source>
        <strain evidence="4">CGMCC 4.7106</strain>
    </source>
</reference>